<accession>A0ABV6UHN7</accession>
<evidence type="ECO:0000256" key="5">
    <source>
        <dbReference type="SAM" id="MobiDB-lite"/>
    </source>
</evidence>
<keyword evidence="8" id="KW-1185">Reference proteome</keyword>
<protein>
    <submittedName>
        <fullName evidence="7">ABC transporter permease</fullName>
    </submittedName>
</protein>
<proteinExistence type="predicted"/>
<keyword evidence="2 6" id="KW-0812">Transmembrane</keyword>
<feature type="transmembrane region" description="Helical" evidence="6">
    <location>
        <begin position="265"/>
        <end position="285"/>
    </location>
</feature>
<gene>
    <name evidence="7" type="ORF">ACEZDJ_06605</name>
</gene>
<evidence type="ECO:0000256" key="1">
    <source>
        <dbReference type="ARBA" id="ARBA00004141"/>
    </source>
</evidence>
<dbReference type="PANTHER" id="PTHR43077:SF10">
    <property type="entry name" value="TRANSPORT PERMEASE PROTEIN"/>
    <property type="match status" value="1"/>
</dbReference>
<evidence type="ECO:0000313" key="7">
    <source>
        <dbReference type="EMBL" id="MFC1400952.1"/>
    </source>
</evidence>
<dbReference type="Proteomes" id="UP001592528">
    <property type="component" value="Unassembled WGS sequence"/>
</dbReference>
<dbReference type="PANTHER" id="PTHR43077">
    <property type="entry name" value="TRANSPORT PERMEASE YVFS-RELATED"/>
    <property type="match status" value="1"/>
</dbReference>
<dbReference type="EMBL" id="JBHEZZ010000003">
    <property type="protein sequence ID" value="MFC1400952.1"/>
    <property type="molecule type" value="Genomic_DNA"/>
</dbReference>
<comment type="caution">
    <text evidence="7">The sequence shown here is derived from an EMBL/GenBank/DDBJ whole genome shotgun (WGS) entry which is preliminary data.</text>
</comment>
<comment type="subcellular location">
    <subcellularLocation>
        <location evidence="1">Membrane</location>
        <topology evidence="1">Multi-pass membrane protein</topology>
    </subcellularLocation>
</comment>
<name>A0ABV6UHN7_9ACTN</name>
<reference evidence="7 8" key="1">
    <citation type="submission" date="2024-09" db="EMBL/GenBank/DDBJ databases">
        <authorList>
            <person name="Lee S.D."/>
        </authorList>
    </citation>
    <scope>NUCLEOTIDE SEQUENCE [LARGE SCALE GENOMIC DNA]</scope>
    <source>
        <strain evidence="7 8">N1-5</strain>
    </source>
</reference>
<feature type="transmembrane region" description="Helical" evidence="6">
    <location>
        <begin position="49"/>
        <end position="70"/>
    </location>
</feature>
<sequence>MSPVVSDHDAETTARHARPEPHPHAHVVVHEHVVDEPAARVGATGARGALLPALIVLVIGAIFVSVYLAAFHAPRPHQLPVAVVGSTSQQAASAEHAGFDLRVYPDLDSARSAVQHRDVYAAYDATGPNGSPVLLYSSANGPSVTALLEGTFLHGKTSAAQDVRPASSGDTRGLSVFYSAFGLVLAGFLFGTMTYQMAPRLEFRWRMAGLAFFSAVGGLAVAAIAGTAFGALPGPFLAVAGLTALMAAAVGGATMALVRLLGPAGVSVSSVLLLILGNATSGGILPPDFLPAWLHPLSAVLPVGVGVRAVQGVAYFDNDGVVRAVVVLAVWIAVCVGVLWHRDVRSARVRVG</sequence>
<feature type="transmembrane region" description="Helical" evidence="6">
    <location>
        <begin position="207"/>
        <end position="230"/>
    </location>
</feature>
<feature type="transmembrane region" description="Helical" evidence="6">
    <location>
        <begin position="236"/>
        <end position="258"/>
    </location>
</feature>
<evidence type="ECO:0000256" key="3">
    <source>
        <dbReference type="ARBA" id="ARBA00022989"/>
    </source>
</evidence>
<keyword evidence="4 6" id="KW-0472">Membrane</keyword>
<dbReference type="RefSeq" id="WP_232242078.1">
    <property type="nucleotide sequence ID" value="NZ_JBHEZZ010000003.1"/>
</dbReference>
<feature type="region of interest" description="Disordered" evidence="5">
    <location>
        <begin position="1"/>
        <end position="22"/>
    </location>
</feature>
<evidence type="ECO:0000256" key="6">
    <source>
        <dbReference type="SAM" id="Phobius"/>
    </source>
</evidence>
<feature type="transmembrane region" description="Helical" evidence="6">
    <location>
        <begin position="321"/>
        <end position="340"/>
    </location>
</feature>
<organism evidence="7 8">
    <name type="scientific">Streptacidiphilus cavernicola</name>
    <dbReference type="NCBI Taxonomy" id="3342716"/>
    <lineage>
        <taxon>Bacteria</taxon>
        <taxon>Bacillati</taxon>
        <taxon>Actinomycetota</taxon>
        <taxon>Actinomycetes</taxon>
        <taxon>Kitasatosporales</taxon>
        <taxon>Streptomycetaceae</taxon>
        <taxon>Streptacidiphilus</taxon>
    </lineage>
</organism>
<evidence type="ECO:0000256" key="2">
    <source>
        <dbReference type="ARBA" id="ARBA00022692"/>
    </source>
</evidence>
<dbReference type="InterPro" id="IPR051328">
    <property type="entry name" value="T7SS_ABC-Transporter"/>
</dbReference>
<evidence type="ECO:0000313" key="8">
    <source>
        <dbReference type="Proteomes" id="UP001592528"/>
    </source>
</evidence>
<evidence type="ECO:0000256" key="4">
    <source>
        <dbReference type="ARBA" id="ARBA00023136"/>
    </source>
</evidence>
<feature type="transmembrane region" description="Helical" evidence="6">
    <location>
        <begin position="176"/>
        <end position="195"/>
    </location>
</feature>
<keyword evidence="3 6" id="KW-1133">Transmembrane helix</keyword>